<accession>A0ABT2FJ28</accession>
<evidence type="ECO:0000313" key="1">
    <source>
        <dbReference type="EMBL" id="MCS4556327.1"/>
    </source>
</evidence>
<dbReference type="Proteomes" id="UP001201549">
    <property type="component" value="Unassembled WGS sequence"/>
</dbReference>
<reference evidence="2" key="1">
    <citation type="submission" date="2023-07" db="EMBL/GenBank/DDBJ databases">
        <title>Shewanella mangrovi sp. nov., an acetaldehyde- degrading bacterium isolated from mangrove sediment.</title>
        <authorList>
            <person name="Liu Y."/>
        </authorList>
    </citation>
    <scope>NUCLEOTIDE SEQUENCE [LARGE SCALE GENOMIC DNA]</scope>
    <source>
        <strain evidence="2">C32</strain>
    </source>
</reference>
<organism evidence="1 2">
    <name type="scientific">Shewanella electrica</name>
    <dbReference type="NCBI Taxonomy" id="515560"/>
    <lineage>
        <taxon>Bacteria</taxon>
        <taxon>Pseudomonadati</taxon>
        <taxon>Pseudomonadota</taxon>
        <taxon>Gammaproteobacteria</taxon>
        <taxon>Alteromonadales</taxon>
        <taxon>Shewanellaceae</taxon>
        <taxon>Shewanella</taxon>
    </lineage>
</organism>
<dbReference type="EMBL" id="JAKOGG010000004">
    <property type="protein sequence ID" value="MCS4556327.1"/>
    <property type="molecule type" value="Genomic_DNA"/>
</dbReference>
<name>A0ABT2FJ28_9GAMM</name>
<evidence type="ECO:0000313" key="2">
    <source>
        <dbReference type="Proteomes" id="UP001201549"/>
    </source>
</evidence>
<proteinExistence type="predicted"/>
<keyword evidence="2" id="KW-1185">Reference proteome</keyword>
<dbReference type="RefSeq" id="WP_238895729.1">
    <property type="nucleotide sequence ID" value="NZ_JAKOGG010000004.1"/>
</dbReference>
<protein>
    <submittedName>
        <fullName evidence="1">Uncharacterized protein</fullName>
    </submittedName>
</protein>
<gene>
    <name evidence="1" type="ORF">L9G74_07755</name>
</gene>
<sequence>MMDESHLLRVKQRKQQYLRQAIADYHLELFGDYLAERNKYKNLLGYDALRYYLCVKHNYTPAQTQQMAASELRFLLNEEMRYWEPQKELAWLV</sequence>
<comment type="caution">
    <text evidence="1">The sequence shown here is derived from an EMBL/GenBank/DDBJ whole genome shotgun (WGS) entry which is preliminary data.</text>
</comment>